<proteinExistence type="predicted"/>
<organism evidence="1 2">
    <name type="scientific">Entamoeba nuttalli (strain P19)</name>
    <name type="common">Amoeba</name>
    <dbReference type="NCBI Taxonomy" id="1076696"/>
    <lineage>
        <taxon>Eukaryota</taxon>
        <taxon>Amoebozoa</taxon>
        <taxon>Evosea</taxon>
        <taxon>Archamoebae</taxon>
        <taxon>Mastigamoebida</taxon>
        <taxon>Entamoebidae</taxon>
        <taxon>Entamoeba</taxon>
    </lineage>
</organism>
<evidence type="ECO:0000313" key="1">
    <source>
        <dbReference type="EMBL" id="EKE37338.1"/>
    </source>
</evidence>
<dbReference type="GeneID" id="20076506"/>
<sequence length="46" mass="4961">MANQLIQMKVPIERIRGIIITSPQANRSSGIGGIVHIISFSTKGKV</sequence>
<accession>K2GQU6</accession>
<dbReference type="RefSeq" id="XP_008860327.1">
    <property type="nucleotide sequence ID" value="XM_008862105.1"/>
</dbReference>
<name>K2GQU6_ENTNP</name>
<dbReference type="Proteomes" id="UP000006769">
    <property type="component" value="Unassembled WGS sequence"/>
</dbReference>
<dbReference type="VEuPathDB" id="AmoebaDB:ENU1_200710"/>
<gene>
    <name evidence="1" type="ORF">ENU1_200710</name>
</gene>
<dbReference type="EMBL" id="JH929857">
    <property type="protein sequence ID" value="EKE37338.1"/>
    <property type="molecule type" value="Genomic_DNA"/>
</dbReference>
<reference evidence="1 2" key="1">
    <citation type="submission" date="2011-11" db="EMBL/GenBank/DDBJ databases">
        <authorList>
            <person name="Hannick L."/>
            <person name="Karamycheva S."/>
            <person name="Lorenzi H."/>
            <person name="Caler E."/>
        </authorList>
    </citation>
    <scope>NUCLEOTIDE SEQUENCE [LARGE SCALE GENOMIC DNA]</scope>
    <source>
        <strain evidence="1 2">P19</strain>
    </source>
</reference>
<dbReference type="AlphaFoldDB" id="K2GQU6"/>
<evidence type="ECO:0000313" key="2">
    <source>
        <dbReference type="Proteomes" id="UP000006769"/>
    </source>
</evidence>
<protein>
    <submittedName>
        <fullName evidence="1">Uncharacterized protein</fullName>
    </submittedName>
</protein>